<accession>A0A316VT45</accession>
<feature type="signal peptide" evidence="1">
    <location>
        <begin position="1"/>
        <end position="22"/>
    </location>
</feature>
<dbReference type="EMBL" id="KZ819410">
    <property type="protein sequence ID" value="PWN40662.1"/>
    <property type="molecule type" value="Genomic_DNA"/>
</dbReference>
<keyword evidence="3" id="KW-1185">Reference proteome</keyword>
<name>A0A316VT45_9BASI</name>
<dbReference type="GeneID" id="37036354"/>
<organism evidence="2 3">
    <name type="scientific">Ceraceosorus guamensis</name>
    <dbReference type="NCBI Taxonomy" id="1522189"/>
    <lineage>
        <taxon>Eukaryota</taxon>
        <taxon>Fungi</taxon>
        <taxon>Dikarya</taxon>
        <taxon>Basidiomycota</taxon>
        <taxon>Ustilaginomycotina</taxon>
        <taxon>Exobasidiomycetes</taxon>
        <taxon>Ceraceosorales</taxon>
        <taxon>Ceraceosoraceae</taxon>
        <taxon>Ceraceosorus</taxon>
    </lineage>
</organism>
<proteinExistence type="predicted"/>
<evidence type="ECO:0000313" key="2">
    <source>
        <dbReference type="EMBL" id="PWN40662.1"/>
    </source>
</evidence>
<dbReference type="RefSeq" id="XP_025367822.1">
    <property type="nucleotide sequence ID" value="XM_025514484.1"/>
</dbReference>
<dbReference type="InParanoid" id="A0A316VT45"/>
<evidence type="ECO:0000256" key="1">
    <source>
        <dbReference type="SAM" id="SignalP"/>
    </source>
</evidence>
<protein>
    <submittedName>
        <fullName evidence="2">Uncharacterized protein</fullName>
    </submittedName>
</protein>
<reference evidence="2 3" key="1">
    <citation type="journal article" date="2018" name="Mol. Biol. Evol.">
        <title>Broad Genomic Sampling Reveals a Smut Pathogenic Ancestry of the Fungal Clade Ustilaginomycotina.</title>
        <authorList>
            <person name="Kijpornyongpan T."/>
            <person name="Mondo S.J."/>
            <person name="Barry K."/>
            <person name="Sandor L."/>
            <person name="Lee J."/>
            <person name="Lipzen A."/>
            <person name="Pangilinan J."/>
            <person name="LaButti K."/>
            <person name="Hainaut M."/>
            <person name="Henrissat B."/>
            <person name="Grigoriev I.V."/>
            <person name="Spatafora J.W."/>
            <person name="Aime M.C."/>
        </authorList>
    </citation>
    <scope>NUCLEOTIDE SEQUENCE [LARGE SCALE GENOMIC DNA]</scope>
    <source>
        <strain evidence="2 3">MCA 4658</strain>
    </source>
</reference>
<gene>
    <name evidence="2" type="ORF">IE81DRAFT_325339</name>
</gene>
<dbReference type="Proteomes" id="UP000245783">
    <property type="component" value="Unassembled WGS sequence"/>
</dbReference>
<sequence>MVRILPFLMVAMTILLPGASVAEQSPRYRVNLQTGELHGNVRIVHSYNAPLALSSVLWVQAVWAKACVKKIKDSGDKVLILPSTNSQRGDSTVVTVACQALSADDQYLIDYSDKVAEDLKWSKFHKKGHQ</sequence>
<dbReference type="AlphaFoldDB" id="A0A316VT45"/>
<feature type="chain" id="PRO_5016248476" evidence="1">
    <location>
        <begin position="23"/>
        <end position="130"/>
    </location>
</feature>
<evidence type="ECO:0000313" key="3">
    <source>
        <dbReference type="Proteomes" id="UP000245783"/>
    </source>
</evidence>
<dbReference type="OrthoDB" id="10284454at2759"/>
<keyword evidence="1" id="KW-0732">Signal</keyword>